<keyword evidence="10" id="KW-1133">Transmembrane helix</keyword>
<feature type="domain" description="C2H2-type" evidence="11">
    <location>
        <begin position="270"/>
        <end position="297"/>
    </location>
</feature>
<dbReference type="InterPro" id="IPR013087">
    <property type="entry name" value="Znf_C2H2_type"/>
</dbReference>
<keyword evidence="2" id="KW-0479">Metal-binding</keyword>
<dbReference type="Proteomes" id="UP001148838">
    <property type="component" value="Unassembled WGS sequence"/>
</dbReference>
<keyword evidence="4 8" id="KW-0863">Zinc-finger</keyword>
<reference evidence="12 13" key="1">
    <citation type="journal article" date="2022" name="Allergy">
        <title>Genome assembly and annotation of Periplaneta americana reveal a comprehensive cockroach allergen profile.</title>
        <authorList>
            <person name="Wang L."/>
            <person name="Xiong Q."/>
            <person name="Saelim N."/>
            <person name="Wang L."/>
            <person name="Nong W."/>
            <person name="Wan A.T."/>
            <person name="Shi M."/>
            <person name="Liu X."/>
            <person name="Cao Q."/>
            <person name="Hui J.H.L."/>
            <person name="Sookrung N."/>
            <person name="Leung T.F."/>
            <person name="Tungtrongchitr A."/>
            <person name="Tsui S.K.W."/>
        </authorList>
    </citation>
    <scope>NUCLEOTIDE SEQUENCE [LARGE SCALE GENOMIC DNA]</scope>
    <source>
        <strain evidence="12">PWHHKU_190912</strain>
    </source>
</reference>
<dbReference type="PANTHER" id="PTHR16515:SF49">
    <property type="entry name" value="GASTRULA ZINC FINGER PROTEIN XLCGF49.1-LIKE-RELATED"/>
    <property type="match status" value="1"/>
</dbReference>
<evidence type="ECO:0000256" key="7">
    <source>
        <dbReference type="ARBA" id="ARBA00023242"/>
    </source>
</evidence>
<organism evidence="12 13">
    <name type="scientific">Periplaneta americana</name>
    <name type="common">American cockroach</name>
    <name type="synonym">Blatta americana</name>
    <dbReference type="NCBI Taxonomy" id="6978"/>
    <lineage>
        <taxon>Eukaryota</taxon>
        <taxon>Metazoa</taxon>
        <taxon>Ecdysozoa</taxon>
        <taxon>Arthropoda</taxon>
        <taxon>Hexapoda</taxon>
        <taxon>Insecta</taxon>
        <taxon>Pterygota</taxon>
        <taxon>Neoptera</taxon>
        <taxon>Polyneoptera</taxon>
        <taxon>Dictyoptera</taxon>
        <taxon>Blattodea</taxon>
        <taxon>Blattoidea</taxon>
        <taxon>Blattidae</taxon>
        <taxon>Blattinae</taxon>
        <taxon>Periplaneta</taxon>
    </lineage>
</organism>
<evidence type="ECO:0000256" key="6">
    <source>
        <dbReference type="ARBA" id="ARBA00023125"/>
    </source>
</evidence>
<evidence type="ECO:0000313" key="13">
    <source>
        <dbReference type="Proteomes" id="UP001148838"/>
    </source>
</evidence>
<keyword evidence="10" id="KW-0472">Membrane</keyword>
<dbReference type="InterPro" id="IPR050331">
    <property type="entry name" value="Zinc_finger"/>
</dbReference>
<feature type="domain" description="C2H2-type" evidence="11">
    <location>
        <begin position="158"/>
        <end position="185"/>
    </location>
</feature>
<proteinExistence type="predicted"/>
<evidence type="ECO:0000256" key="5">
    <source>
        <dbReference type="ARBA" id="ARBA00022833"/>
    </source>
</evidence>
<feature type="compositionally biased region" description="Basic residues" evidence="9">
    <location>
        <begin position="404"/>
        <end position="418"/>
    </location>
</feature>
<name>A0ABQ8SMB0_PERAM</name>
<sequence length="798" mass="90889">MHEGCPGSKVVVMVVVILVMVMLAILMAENVVLKDGVFYRYIAEGSRQSASFPFITGDTKNFTGEVKEECRAETRIEEVEVVVDVDIRSDTSRGELADENSNHSTSITLESNIDDYIDLQSLSNKGKGQFYCRICYKRFTQQVNLSTHERIHTGERPYRCEICLKAFTQQSNLWKHVRIHTGERPFQCNVCPKAFAQQANLSKHQRIHTGERPYACNYCTKAFSQRANLLKHERTHTGERPYRCRFCCKAFAQQSNLDKHERVHTGIKPYSCKQCLKTFTQQNNLTKHEAVHCKEKPYSCQNCKKSYTQKILIVRADKFIIDGKEVELPRKNWRPKPIAIPHIFRTCLDTLKNEKKRKSPSKRTSILSHNNFYNLVIFYNDEVKSEDSPKDYPAFAFWLGKSRKNPTKRKQAPNRRRERSLQGPKTQNITFLEEHTHPKVGRTLPRSPPTDRHENRCVEAKTPEPHIGIRSRRNMTKAILTTRNNKAVGPDNICNKHLKASLHIRFSLAICLALQVKTKAAIMANPRKFSEKIALHNQKQAEETAAFEKIMREVSDATSKMVKDKETLPCYLRYNSDDLKDRVLMFCNGCKFWFRDECVGICSDDITALGETNSQWLSYVVPAVYESIIKIFPLLLLNLSHAHFVLMKSADISRVLEVRYIETKVAEGDIRGAVWILSSDLGVADYTHATYQALLEKHPSPWRLSSFPDPPDPNGLKYFPHGSASGIDSICPQHLKNLVSVSAGDSGKRLLTSLTNLCNFVLSGKLNPEICPDFYGASLLATDKKDGAVHLIAIGNTF</sequence>
<dbReference type="EMBL" id="JAJSOF020000025">
    <property type="protein sequence ID" value="KAJ4434926.1"/>
    <property type="molecule type" value="Genomic_DNA"/>
</dbReference>
<keyword evidence="13" id="KW-1185">Reference proteome</keyword>
<dbReference type="Pfam" id="PF00096">
    <property type="entry name" value="zf-C2H2"/>
    <property type="match status" value="5"/>
</dbReference>
<feature type="domain" description="C2H2-type" evidence="11">
    <location>
        <begin position="242"/>
        <end position="269"/>
    </location>
</feature>
<evidence type="ECO:0000256" key="8">
    <source>
        <dbReference type="PROSITE-ProRule" id="PRU00042"/>
    </source>
</evidence>
<keyword evidence="3" id="KW-0677">Repeat</keyword>
<dbReference type="InterPro" id="IPR036236">
    <property type="entry name" value="Znf_C2H2_sf"/>
</dbReference>
<keyword evidence="7" id="KW-0539">Nucleus</keyword>
<dbReference type="SUPFAM" id="SSF57667">
    <property type="entry name" value="beta-beta-alpha zinc fingers"/>
    <property type="match status" value="4"/>
</dbReference>
<keyword evidence="10" id="KW-0812">Transmembrane</keyword>
<dbReference type="Pfam" id="PF12884">
    <property type="entry name" value="TORC_N"/>
    <property type="match status" value="1"/>
</dbReference>
<protein>
    <recommendedName>
        <fullName evidence="11">C2H2-type domain-containing protein</fullName>
    </recommendedName>
</protein>
<gene>
    <name evidence="12" type="ORF">ANN_23497</name>
</gene>
<evidence type="ECO:0000256" key="1">
    <source>
        <dbReference type="ARBA" id="ARBA00004123"/>
    </source>
</evidence>
<feature type="region of interest" description="Disordered" evidence="9">
    <location>
        <begin position="404"/>
        <end position="429"/>
    </location>
</feature>
<dbReference type="PANTHER" id="PTHR16515">
    <property type="entry name" value="PR DOMAIN ZINC FINGER PROTEIN"/>
    <property type="match status" value="1"/>
</dbReference>
<feature type="domain" description="C2H2-type" evidence="11">
    <location>
        <begin position="186"/>
        <end position="213"/>
    </location>
</feature>
<feature type="domain" description="C2H2-type" evidence="11">
    <location>
        <begin position="130"/>
        <end position="157"/>
    </location>
</feature>
<evidence type="ECO:0000256" key="10">
    <source>
        <dbReference type="SAM" id="Phobius"/>
    </source>
</evidence>
<evidence type="ECO:0000256" key="2">
    <source>
        <dbReference type="ARBA" id="ARBA00022723"/>
    </source>
</evidence>
<accession>A0ABQ8SMB0</accession>
<keyword evidence="5" id="KW-0862">Zinc</keyword>
<feature type="domain" description="C2H2-type" evidence="11">
    <location>
        <begin position="214"/>
        <end position="241"/>
    </location>
</feature>
<evidence type="ECO:0000256" key="3">
    <source>
        <dbReference type="ARBA" id="ARBA00022737"/>
    </source>
</evidence>
<dbReference type="Gene3D" id="3.30.160.60">
    <property type="entry name" value="Classic Zinc Finger"/>
    <property type="match status" value="6"/>
</dbReference>
<dbReference type="InterPro" id="IPR024783">
    <property type="entry name" value="TORC_N"/>
</dbReference>
<dbReference type="SMART" id="SM00355">
    <property type="entry name" value="ZnF_C2H2"/>
    <property type="match status" value="6"/>
</dbReference>
<dbReference type="PROSITE" id="PS00028">
    <property type="entry name" value="ZINC_FINGER_C2H2_1"/>
    <property type="match status" value="6"/>
</dbReference>
<evidence type="ECO:0000256" key="4">
    <source>
        <dbReference type="ARBA" id="ARBA00022771"/>
    </source>
</evidence>
<dbReference type="PROSITE" id="PS50157">
    <property type="entry name" value="ZINC_FINGER_C2H2_2"/>
    <property type="match status" value="6"/>
</dbReference>
<evidence type="ECO:0000259" key="11">
    <source>
        <dbReference type="PROSITE" id="PS50157"/>
    </source>
</evidence>
<evidence type="ECO:0000256" key="9">
    <source>
        <dbReference type="SAM" id="MobiDB-lite"/>
    </source>
</evidence>
<keyword evidence="6" id="KW-0238">DNA-binding</keyword>
<evidence type="ECO:0000313" key="12">
    <source>
        <dbReference type="EMBL" id="KAJ4434926.1"/>
    </source>
</evidence>
<comment type="caution">
    <text evidence="12">The sequence shown here is derived from an EMBL/GenBank/DDBJ whole genome shotgun (WGS) entry which is preliminary data.</text>
</comment>
<feature type="transmembrane region" description="Helical" evidence="10">
    <location>
        <begin position="12"/>
        <end position="33"/>
    </location>
</feature>
<comment type="subcellular location">
    <subcellularLocation>
        <location evidence="1">Nucleus</location>
    </subcellularLocation>
</comment>